<keyword evidence="1" id="KW-1133">Transmembrane helix</keyword>
<feature type="transmembrane region" description="Helical" evidence="1">
    <location>
        <begin position="99"/>
        <end position="118"/>
    </location>
</feature>
<evidence type="ECO:0000313" key="2">
    <source>
        <dbReference type="EMBL" id="PIR74436.1"/>
    </source>
</evidence>
<accession>A0A2H0TSC7</accession>
<dbReference type="AlphaFoldDB" id="A0A2H0TSC7"/>
<keyword evidence="1" id="KW-0812">Transmembrane</keyword>
<dbReference type="Proteomes" id="UP000230154">
    <property type="component" value="Unassembled WGS sequence"/>
</dbReference>
<feature type="transmembrane region" description="Helical" evidence="1">
    <location>
        <begin position="44"/>
        <end position="60"/>
    </location>
</feature>
<feature type="transmembrane region" description="Helical" evidence="1">
    <location>
        <begin position="66"/>
        <end position="87"/>
    </location>
</feature>
<evidence type="ECO:0000256" key="1">
    <source>
        <dbReference type="SAM" id="Phobius"/>
    </source>
</evidence>
<name>A0A2H0TSC7_9BACT</name>
<evidence type="ECO:0000313" key="3">
    <source>
        <dbReference type="Proteomes" id="UP000230154"/>
    </source>
</evidence>
<protein>
    <submittedName>
        <fullName evidence="2">Uncharacterized protein</fullName>
    </submittedName>
</protein>
<keyword evidence="1" id="KW-0472">Membrane</keyword>
<organism evidence="2 3">
    <name type="scientific">Candidatus Magasanikbacteria bacterium CG10_big_fil_rev_8_21_14_0_10_47_10</name>
    <dbReference type="NCBI Taxonomy" id="1974652"/>
    <lineage>
        <taxon>Bacteria</taxon>
        <taxon>Candidatus Magasanikiibacteriota</taxon>
    </lineage>
</organism>
<dbReference type="EMBL" id="PFCB01000021">
    <property type="protein sequence ID" value="PIR74436.1"/>
    <property type="molecule type" value="Genomic_DNA"/>
</dbReference>
<comment type="caution">
    <text evidence="2">The sequence shown here is derived from an EMBL/GenBank/DDBJ whole genome shotgun (WGS) entry which is preliminary data.</text>
</comment>
<sequence length="120" mass="13648">MPLDTYPMKLYLRHLPNRIMLLSSVTANLLIWGWLAWNIRPQEAAIFLHYNVLFGVDLIGPWQRVFYVPLAGLSIILVNAFIGWFLFPKDKFAAHVLNGAALLSQIFLIVVAALLVFLNV</sequence>
<feature type="transmembrane region" description="Helical" evidence="1">
    <location>
        <begin position="20"/>
        <end position="37"/>
    </location>
</feature>
<proteinExistence type="predicted"/>
<reference evidence="3" key="1">
    <citation type="submission" date="2017-09" db="EMBL/GenBank/DDBJ databases">
        <title>Depth-based differentiation of microbial function through sediment-hosted aquifers and enrichment of novel symbionts in the deep terrestrial subsurface.</title>
        <authorList>
            <person name="Probst A.J."/>
            <person name="Ladd B."/>
            <person name="Jarett J.K."/>
            <person name="Geller-Mcgrath D.E."/>
            <person name="Sieber C.M.K."/>
            <person name="Emerson J.B."/>
            <person name="Anantharaman K."/>
            <person name="Thomas B.C."/>
            <person name="Malmstrom R."/>
            <person name="Stieglmeier M."/>
            <person name="Klingl A."/>
            <person name="Woyke T."/>
            <person name="Ryan C.M."/>
            <person name="Banfield J.F."/>
        </authorList>
    </citation>
    <scope>NUCLEOTIDE SEQUENCE [LARGE SCALE GENOMIC DNA]</scope>
</reference>
<gene>
    <name evidence="2" type="ORF">COU35_02540</name>
</gene>